<keyword evidence="4" id="KW-1185">Reference proteome</keyword>
<name>A0A401TBG1_CHIPU</name>
<evidence type="ECO:0000313" key="4">
    <source>
        <dbReference type="Proteomes" id="UP000287033"/>
    </source>
</evidence>
<organism evidence="3 4">
    <name type="scientific">Chiloscyllium punctatum</name>
    <name type="common">Brownbanded bambooshark</name>
    <name type="synonym">Hemiscyllium punctatum</name>
    <dbReference type="NCBI Taxonomy" id="137246"/>
    <lineage>
        <taxon>Eukaryota</taxon>
        <taxon>Metazoa</taxon>
        <taxon>Chordata</taxon>
        <taxon>Craniata</taxon>
        <taxon>Vertebrata</taxon>
        <taxon>Chondrichthyes</taxon>
        <taxon>Elasmobranchii</taxon>
        <taxon>Galeomorphii</taxon>
        <taxon>Galeoidea</taxon>
        <taxon>Orectolobiformes</taxon>
        <taxon>Hemiscylliidae</taxon>
        <taxon>Chiloscyllium</taxon>
    </lineage>
</organism>
<feature type="domain" description="p53 transactivation" evidence="2">
    <location>
        <begin position="112"/>
        <end position="125"/>
    </location>
</feature>
<sequence length="144" mass="16113">MSGRGRGRGSARWPLGSGESPAQRRRRRRERWVCGWPERERRRKRLRATPTAGRERETEEGARCGRVGVGVGEGLRLGPPARCLPLGSGVERRGRAPRARGGTMTESQLDEPLSQETFRELWNQLEVPSANVGLENVFPMLVSL</sequence>
<reference evidence="3 4" key="1">
    <citation type="journal article" date="2018" name="Nat. Ecol. Evol.">
        <title>Shark genomes provide insights into elasmobranch evolution and the origin of vertebrates.</title>
        <authorList>
            <person name="Hara Y"/>
            <person name="Yamaguchi K"/>
            <person name="Onimaru K"/>
            <person name="Kadota M"/>
            <person name="Koyanagi M"/>
            <person name="Keeley SD"/>
            <person name="Tatsumi K"/>
            <person name="Tanaka K"/>
            <person name="Motone F"/>
            <person name="Kageyama Y"/>
            <person name="Nozu R"/>
            <person name="Adachi N"/>
            <person name="Nishimura O"/>
            <person name="Nakagawa R"/>
            <person name="Tanegashima C"/>
            <person name="Kiyatake I"/>
            <person name="Matsumoto R"/>
            <person name="Murakumo K"/>
            <person name="Nishida K"/>
            <person name="Terakita A"/>
            <person name="Kuratani S"/>
            <person name="Sato K"/>
            <person name="Hyodo S Kuraku.S."/>
        </authorList>
    </citation>
    <scope>NUCLEOTIDE SEQUENCE [LARGE SCALE GENOMIC DNA]</scope>
</reference>
<comment type="caution">
    <text evidence="3">The sequence shown here is derived from an EMBL/GenBank/DDBJ whole genome shotgun (WGS) entry which is preliminary data.</text>
</comment>
<dbReference type="Proteomes" id="UP000287033">
    <property type="component" value="Unassembled WGS sequence"/>
</dbReference>
<dbReference type="EMBL" id="BEZZ01038814">
    <property type="protein sequence ID" value="GCC40016.1"/>
    <property type="molecule type" value="Genomic_DNA"/>
</dbReference>
<evidence type="ECO:0000259" key="2">
    <source>
        <dbReference type="Pfam" id="PF08563"/>
    </source>
</evidence>
<feature type="region of interest" description="Disordered" evidence="1">
    <location>
        <begin position="78"/>
        <end position="110"/>
    </location>
</feature>
<dbReference type="AlphaFoldDB" id="A0A401TBG1"/>
<accession>A0A401TBG1</accession>
<proteinExistence type="predicted"/>
<feature type="region of interest" description="Disordered" evidence="1">
    <location>
        <begin position="1"/>
        <end position="30"/>
    </location>
</feature>
<protein>
    <recommendedName>
        <fullName evidence="2">p53 transactivation domain-containing protein</fullName>
    </recommendedName>
</protein>
<evidence type="ECO:0000256" key="1">
    <source>
        <dbReference type="SAM" id="MobiDB-lite"/>
    </source>
</evidence>
<gene>
    <name evidence="3" type="ORF">chiPu_0024409</name>
</gene>
<dbReference type="InterPro" id="IPR013872">
    <property type="entry name" value="p53_transactivation_domain"/>
</dbReference>
<evidence type="ECO:0000313" key="3">
    <source>
        <dbReference type="EMBL" id="GCC40016.1"/>
    </source>
</evidence>
<dbReference type="Pfam" id="PF08563">
    <property type="entry name" value="P53_TAD"/>
    <property type="match status" value="1"/>
</dbReference>